<evidence type="ECO:0000259" key="2">
    <source>
        <dbReference type="Pfam" id="PF07007"/>
    </source>
</evidence>
<dbReference type="Pfam" id="PF07007">
    <property type="entry name" value="LprI"/>
    <property type="match status" value="1"/>
</dbReference>
<dbReference type="InterPro" id="IPR009739">
    <property type="entry name" value="LprI-like_N"/>
</dbReference>
<sequence>MRTLLAALGLAAMAVPAWADPVGCDPPLSTMESDLCQSQAVEQAQAQLDALYQRVLRSLADEQACPVSAAACGNAQLALAQAQRHWAAFRDADCESAYAFHSDGSGRNSARLHCLAGHISARERQLHEHFEIR</sequence>
<name>A0A286D273_9GAMM</name>
<feature type="signal peptide" evidence="1">
    <location>
        <begin position="1"/>
        <end position="19"/>
    </location>
</feature>
<dbReference type="Gene3D" id="1.20.1270.180">
    <property type="match status" value="1"/>
</dbReference>
<keyword evidence="4" id="KW-1185">Reference proteome</keyword>
<protein>
    <submittedName>
        <fullName evidence="3">Uncharacterized conserved protein YecT, DUF1311 family</fullName>
    </submittedName>
</protein>
<evidence type="ECO:0000256" key="1">
    <source>
        <dbReference type="SAM" id="SignalP"/>
    </source>
</evidence>
<feature type="chain" id="PRO_5012131582" evidence="1">
    <location>
        <begin position="20"/>
        <end position="133"/>
    </location>
</feature>
<dbReference type="AlphaFoldDB" id="A0A286D273"/>
<reference evidence="3 4" key="1">
    <citation type="submission" date="2017-09" db="EMBL/GenBank/DDBJ databases">
        <authorList>
            <person name="Ehlers B."/>
            <person name="Leendertz F.H."/>
        </authorList>
    </citation>
    <scope>NUCLEOTIDE SEQUENCE [LARGE SCALE GENOMIC DNA]</scope>
    <source>
        <strain evidence="3 4">CGMCC 1.10978</strain>
    </source>
</reference>
<evidence type="ECO:0000313" key="3">
    <source>
        <dbReference type="EMBL" id="SOD52752.1"/>
    </source>
</evidence>
<accession>A0A286D273</accession>
<evidence type="ECO:0000313" key="4">
    <source>
        <dbReference type="Proteomes" id="UP000219374"/>
    </source>
</evidence>
<proteinExistence type="predicted"/>
<dbReference type="Proteomes" id="UP000219374">
    <property type="component" value="Unassembled WGS sequence"/>
</dbReference>
<gene>
    <name evidence="3" type="ORF">SAMN06296416_10264</name>
</gene>
<feature type="domain" description="Lysozyme inhibitor LprI-like N-terminal" evidence="2">
    <location>
        <begin position="30"/>
        <end position="126"/>
    </location>
</feature>
<keyword evidence="1" id="KW-0732">Signal</keyword>
<organism evidence="3 4">
    <name type="scientific">Pseudoxanthomonas wuyuanensis</name>
    <dbReference type="NCBI Taxonomy" id="1073196"/>
    <lineage>
        <taxon>Bacteria</taxon>
        <taxon>Pseudomonadati</taxon>
        <taxon>Pseudomonadota</taxon>
        <taxon>Gammaproteobacteria</taxon>
        <taxon>Lysobacterales</taxon>
        <taxon>Lysobacteraceae</taxon>
        <taxon>Pseudoxanthomonas</taxon>
    </lineage>
</organism>
<dbReference type="EMBL" id="OCND01000002">
    <property type="protein sequence ID" value="SOD52752.1"/>
    <property type="molecule type" value="Genomic_DNA"/>
</dbReference>
<dbReference type="RefSeq" id="WP_097120855.1">
    <property type="nucleotide sequence ID" value="NZ_OCND01000002.1"/>
</dbReference>